<protein>
    <recommendedName>
        <fullName evidence="3">Homing endonuclease LAGLIDADG domain-containing protein</fullName>
    </recommendedName>
</protein>
<dbReference type="Proteomes" id="UP000186609">
    <property type="component" value="Chromosome"/>
</dbReference>
<dbReference type="InterPro" id="IPR027434">
    <property type="entry name" value="Homing_endonucl"/>
</dbReference>
<dbReference type="Gene3D" id="3.10.28.10">
    <property type="entry name" value="Homing endonucleases"/>
    <property type="match status" value="1"/>
</dbReference>
<dbReference type="EMBL" id="CP019236">
    <property type="protein sequence ID" value="APW39540.1"/>
    <property type="molecule type" value="Genomic_DNA"/>
</dbReference>
<evidence type="ECO:0000313" key="1">
    <source>
        <dbReference type="EMBL" id="APW39540.1"/>
    </source>
</evidence>
<accession>A0A1P8K0K4</accession>
<keyword evidence="2" id="KW-1185">Reference proteome</keyword>
<dbReference type="SUPFAM" id="SSF55608">
    <property type="entry name" value="Homing endonucleases"/>
    <property type="match status" value="1"/>
</dbReference>
<organism evidence="1 2">
    <name type="scientific">Rhodoferax koreensis</name>
    <dbReference type="NCBI Taxonomy" id="1842727"/>
    <lineage>
        <taxon>Bacteria</taxon>
        <taxon>Pseudomonadati</taxon>
        <taxon>Pseudomonadota</taxon>
        <taxon>Betaproteobacteria</taxon>
        <taxon>Burkholderiales</taxon>
        <taxon>Comamonadaceae</taxon>
        <taxon>Rhodoferax</taxon>
    </lineage>
</organism>
<evidence type="ECO:0000313" key="2">
    <source>
        <dbReference type="Proteomes" id="UP000186609"/>
    </source>
</evidence>
<sequence length="144" mass="16278">MGWAAGFLDGEGCIRVCKRDPGGDANFIYSLEVTITQNCLETLEHFKNCLGIQSSIYVYPCRGNLRSTVYGLTYRCSKACAVLELLEPHLVRKRREAKVGIEFAKRASFARIGKRRHPPEEIALREDYYQLLRALKVRGPGVVI</sequence>
<dbReference type="STRING" id="1842727.RD110_21900"/>
<proteinExistence type="predicted"/>
<name>A0A1P8K0K4_9BURK</name>
<dbReference type="KEGG" id="rhy:RD110_21900"/>
<evidence type="ECO:0008006" key="3">
    <source>
        <dbReference type="Google" id="ProtNLM"/>
    </source>
</evidence>
<gene>
    <name evidence="1" type="ORF">RD110_21900</name>
</gene>
<dbReference type="AlphaFoldDB" id="A0A1P8K0K4"/>
<reference evidence="1 2" key="1">
    <citation type="submission" date="2017-01" db="EMBL/GenBank/DDBJ databases">
        <authorList>
            <person name="Mah S.A."/>
            <person name="Swanson W.J."/>
            <person name="Moy G.W."/>
            <person name="Vacquier V.D."/>
        </authorList>
    </citation>
    <scope>NUCLEOTIDE SEQUENCE [LARGE SCALE GENOMIC DNA]</scope>
    <source>
        <strain evidence="1 2">DCY110</strain>
    </source>
</reference>